<keyword evidence="9" id="KW-0325">Glycoprotein</keyword>
<evidence type="ECO:0000313" key="15">
    <source>
        <dbReference type="Proteomes" id="UP000001529"/>
    </source>
</evidence>
<dbReference type="InterPro" id="IPR001002">
    <property type="entry name" value="Chitin-bd_1"/>
</dbReference>
<protein>
    <recommendedName>
        <fullName evidence="11">mannosyl-oligosaccharide glucosidase</fullName>
        <ecNumber evidence="11">3.2.1.106</ecNumber>
    </recommendedName>
</protein>
<comment type="similarity">
    <text evidence="2">Belongs to the glycosyl hydrolase 63 family.</text>
</comment>
<gene>
    <name evidence="14" type="ORF">TGME49_242020</name>
</gene>
<dbReference type="PANTHER" id="PTHR10412:SF11">
    <property type="entry name" value="MANNOSYL-OLIGOSACCHARIDE GLUCOSIDASE"/>
    <property type="match status" value="1"/>
</dbReference>
<feature type="region of interest" description="Disordered" evidence="12">
    <location>
        <begin position="599"/>
        <end position="636"/>
    </location>
</feature>
<evidence type="ECO:0000256" key="2">
    <source>
        <dbReference type="ARBA" id="ARBA00010833"/>
    </source>
</evidence>
<dbReference type="InterPro" id="IPR031335">
    <property type="entry name" value="Glyco_hydro_63_C"/>
</dbReference>
<evidence type="ECO:0000256" key="6">
    <source>
        <dbReference type="ARBA" id="ARBA00022968"/>
    </source>
</evidence>
<accession>S8GPY2</accession>
<feature type="region of interest" description="Disordered" evidence="12">
    <location>
        <begin position="787"/>
        <end position="823"/>
    </location>
</feature>
<feature type="compositionally biased region" description="Low complexity" evidence="12">
    <location>
        <begin position="877"/>
        <end position="898"/>
    </location>
</feature>
<dbReference type="InterPro" id="IPR038518">
    <property type="entry name" value="Glyco_hydro_63N_sf"/>
</dbReference>
<sequence length="1384" mass="151505">MRRLSLRFSARCSGVLETRSALLSRLAFSLAVSLACSLALCLALGSSWRPLTHNSSSFLLPFCAASPHPSPSSPPSSSSPSSPPSSSPSSPPSSSPFPEAFERATQWGVYRPSAFFALRSASHAGSFLSGLAWGGEGLASPSALAAALRGDSPARSTSSSPPGLDSLERERARRASERVFHFINEQDVLDSRACEKKDGASGEVADRSETPAKECRQGVQVRYREHDGIFYGRQEIQHRRPVLSSHLGGSGKGDLEDLKIKTTFVKHPEYPDKVFSFRLAASVERGEKAEAARATVASLFVYFASEDEDFAVSVHPETRRESQTRRRLYVLGRGDDVAGDLLAVVETKRATRKERTAHGKRAKKLEEKDKENDRERDRENDGDGEGEPGELGVFFGSSFLPSAATESWDAGAHVERLLRKTPPLAQDEEALRRLPNEEAQDANFLAIQVLGSVPVQPPKERESEEDEREEDVAEEDSLVVDVHIFTGGILEKKESLDASPVQSLQRENVCGFDCLYSLSTKEIDEKIHRFLYTPPLLSPSTSPLSSPLSDHLSFLARLYSQLFRLHLSSTFPGQAPRALRSAMISNLLGGRGFFSGKLPVSPATTNKETEDDKEAEDDKETDDDKETGETAGREAKFQGKEASSWLVGDVALFSFVPSRMKFPRPFLWDEGMHALVALEWFPLLAAQNIFSWMQLLRITDQIYAGWLPREVALNREMALGLPQAFLTQFPEAGNPPTFIFALEKLVEVADDARAAPAHPLFRLLAQNRLPSRDEVTAIADLVLSMPTSGERESGEAEQMPDARAPGGQPRVREPRSERSSSLTFKLTALTDGSGSTAAALSAALARCVQAVAPLLALWVDYYVQMHTTLIPDAPNTSSFPPSSSRSSPSSPSPSSLLPSALHTLLDARRYPQWHASPASAPENSFSSGLDDFPRPLQVYENGKETKPPAAHLDLHAWMLTLLRGAERVCEFAASLPDGGTAETRETNDAPEARRSQGKDRASMCRETYEPALAALIVKLLGVDTPQSVFSTLLHDASCSQSPSASSASFSASSSSSSCSGRAQRPSASSLYFHPAGILVDFATKQPLVKAKSDDEAHRLVPVPVWPWRDDGRCGKEFPISTGRPAVCNPLSESPCCSPAGFCGASPAHCSCSSCFRTPVLTNRRFWGYEGVGSAPSAYVGIPSLLPLALGLLPWRAELPFLAAARPPNLPEAEQQARKPAGGKVESRGEREEEEEGERREVDSLLLHRVVEVGENEDLGLSSAFGLRSLRRGDALYHAGSDYWRGDVWVHISALVLGGVRRFYLQKRSVQRKPRRKDSSQERELATLLQTFYDTLRKRVLVTVQREWERSGQIFERYSDLDGTGKGPFPFAGWTAMYLLLLTEK</sequence>
<dbReference type="GO" id="GO:0008061">
    <property type="term" value="F:chitin binding"/>
    <property type="evidence" value="ECO:0007669"/>
    <property type="project" value="InterPro"/>
</dbReference>
<keyword evidence="6" id="KW-0735">Signal-anchor</keyword>
<keyword evidence="5" id="KW-0256">Endoplasmic reticulum</keyword>
<keyword evidence="8" id="KW-0472">Membrane</keyword>
<evidence type="ECO:0000256" key="8">
    <source>
        <dbReference type="ARBA" id="ARBA00023136"/>
    </source>
</evidence>
<dbReference type="Gene3D" id="1.50.10.10">
    <property type="match status" value="2"/>
</dbReference>
<proteinExistence type="inferred from homology"/>
<keyword evidence="10 14" id="KW-0326">Glycosidase</keyword>
<feature type="region of interest" description="Disordered" evidence="12">
    <location>
        <begin position="1209"/>
        <end position="1239"/>
    </location>
</feature>
<name>S8GPY2_TOXGM</name>
<evidence type="ECO:0000256" key="7">
    <source>
        <dbReference type="ARBA" id="ARBA00022989"/>
    </source>
</evidence>
<dbReference type="SMART" id="SM00270">
    <property type="entry name" value="ChtBD1"/>
    <property type="match status" value="1"/>
</dbReference>
<dbReference type="Gene3D" id="2.70.98.110">
    <property type="entry name" value="Glycosyl hydrolase family 63, N-terminal domain"/>
    <property type="match status" value="1"/>
</dbReference>
<reference evidence="14" key="1">
    <citation type="submission" date="2013-04" db="EMBL/GenBank/DDBJ databases">
        <authorList>
            <person name="Sibley D."/>
            <person name="Venepally P."/>
            <person name="Karamycheva S."/>
            <person name="Hadjithomas M."/>
            <person name="Khan A."/>
            <person name="Brunk B."/>
            <person name="Roos D."/>
            <person name="Caler E."/>
            <person name="Lorenzi H."/>
        </authorList>
    </citation>
    <scope>NUCLEOTIDE SEQUENCE [LARGE SCALE GENOMIC DNA]</scope>
    <source>
        <strain evidence="14">ME49</strain>
    </source>
</reference>
<dbReference type="EMBL" id="KE138826">
    <property type="protein sequence ID" value="EPT30624.1"/>
    <property type="molecule type" value="Genomic_DNA"/>
</dbReference>
<evidence type="ECO:0000256" key="1">
    <source>
        <dbReference type="ARBA" id="ARBA00004648"/>
    </source>
</evidence>
<evidence type="ECO:0000256" key="12">
    <source>
        <dbReference type="SAM" id="MobiDB-lite"/>
    </source>
</evidence>
<dbReference type="KEGG" id="tgo:TGME49_242020"/>
<dbReference type="InterPro" id="IPR008928">
    <property type="entry name" value="6-hairpin_glycosidase_sf"/>
</dbReference>
<evidence type="ECO:0000256" key="3">
    <source>
        <dbReference type="ARBA" id="ARBA00022692"/>
    </source>
</evidence>
<feature type="compositionally biased region" description="Acidic residues" evidence="12">
    <location>
        <begin position="609"/>
        <end position="626"/>
    </location>
</feature>
<evidence type="ECO:0000259" key="13">
    <source>
        <dbReference type="SMART" id="SM00270"/>
    </source>
</evidence>
<dbReference type="VEuPathDB" id="ToxoDB:TGME49_242020"/>
<keyword evidence="7" id="KW-1133">Transmembrane helix</keyword>
<evidence type="ECO:0000256" key="4">
    <source>
        <dbReference type="ARBA" id="ARBA00022801"/>
    </source>
</evidence>
<dbReference type="PANTHER" id="PTHR10412">
    <property type="entry name" value="MANNOSYL-OLIGOSACCHARIDE GLUCOSIDASE"/>
    <property type="match status" value="1"/>
</dbReference>
<organism evidence="14 15">
    <name type="scientific">Toxoplasma gondii (strain ATCC 50611 / Me49)</name>
    <dbReference type="NCBI Taxonomy" id="508771"/>
    <lineage>
        <taxon>Eukaryota</taxon>
        <taxon>Sar</taxon>
        <taxon>Alveolata</taxon>
        <taxon>Apicomplexa</taxon>
        <taxon>Conoidasida</taxon>
        <taxon>Coccidia</taxon>
        <taxon>Eucoccidiorida</taxon>
        <taxon>Eimeriorina</taxon>
        <taxon>Sarcocystidae</taxon>
        <taxon>Toxoplasma</taxon>
    </lineage>
</organism>
<dbReference type="SUPFAM" id="SSF48208">
    <property type="entry name" value="Six-hairpin glycosidases"/>
    <property type="match status" value="2"/>
</dbReference>
<feature type="compositionally biased region" description="Basic and acidic residues" evidence="12">
    <location>
        <begin position="364"/>
        <end position="381"/>
    </location>
</feature>
<dbReference type="GeneID" id="7893926"/>
<feature type="domain" description="Chitin-binding type-1" evidence="13">
    <location>
        <begin position="1112"/>
        <end position="1154"/>
    </location>
</feature>
<dbReference type="GO" id="GO:0009311">
    <property type="term" value="P:oligosaccharide metabolic process"/>
    <property type="evidence" value="ECO:0007669"/>
    <property type="project" value="InterPro"/>
</dbReference>
<feature type="region of interest" description="Disordered" evidence="12">
    <location>
        <begin position="351"/>
        <end position="396"/>
    </location>
</feature>
<feature type="compositionally biased region" description="Basic and acidic residues" evidence="12">
    <location>
        <begin position="627"/>
        <end position="636"/>
    </location>
</feature>
<dbReference type="EMBL" id="CM002040">
    <property type="protein sequence ID" value="EPT30624.1"/>
    <property type="molecule type" value="Genomic_DNA"/>
</dbReference>
<dbReference type="Proteomes" id="UP000001529">
    <property type="component" value="Chromosome VI"/>
</dbReference>
<evidence type="ECO:0000256" key="5">
    <source>
        <dbReference type="ARBA" id="ARBA00022824"/>
    </source>
</evidence>
<keyword evidence="3" id="KW-0812">Transmembrane</keyword>
<feature type="compositionally biased region" description="Pro residues" evidence="12">
    <location>
        <begin position="81"/>
        <end position="95"/>
    </location>
</feature>
<feature type="compositionally biased region" description="Basic and acidic residues" evidence="12">
    <location>
        <begin position="982"/>
        <end position="1002"/>
    </location>
</feature>
<dbReference type="GO" id="GO:0004573">
    <property type="term" value="F:Glc3Man9GlcNAc2 oligosaccharide glucosidase activity"/>
    <property type="evidence" value="ECO:0007669"/>
    <property type="project" value="UniProtKB-EC"/>
</dbReference>
<dbReference type="EC" id="3.2.1.106" evidence="11"/>
<evidence type="ECO:0000256" key="11">
    <source>
        <dbReference type="ARBA" id="ARBA00038888"/>
    </source>
</evidence>
<evidence type="ECO:0000313" key="14">
    <source>
        <dbReference type="EMBL" id="EPT30624.1"/>
    </source>
</evidence>
<dbReference type="InterPro" id="IPR012341">
    <property type="entry name" value="6hp_glycosidase-like_sf"/>
</dbReference>
<evidence type="ECO:0000256" key="9">
    <source>
        <dbReference type="ARBA" id="ARBA00023180"/>
    </source>
</evidence>
<feature type="region of interest" description="Disordered" evidence="12">
    <location>
        <begin position="451"/>
        <end position="474"/>
    </location>
</feature>
<feature type="region of interest" description="Disordered" evidence="12">
    <location>
        <begin position="874"/>
        <end position="898"/>
    </location>
</feature>
<dbReference type="Pfam" id="PF03200">
    <property type="entry name" value="Glyco_hydro_63"/>
    <property type="match status" value="2"/>
</dbReference>
<dbReference type="GO" id="GO:0006487">
    <property type="term" value="P:protein N-linked glycosylation"/>
    <property type="evidence" value="ECO:0007669"/>
    <property type="project" value="TreeGrafter"/>
</dbReference>
<dbReference type="OrthoDB" id="410058at2759"/>
<dbReference type="GO" id="GO:0005789">
    <property type="term" value="C:endoplasmic reticulum membrane"/>
    <property type="evidence" value="ECO:0007669"/>
    <property type="project" value="UniProtKB-SubCell"/>
</dbReference>
<comment type="subcellular location">
    <subcellularLocation>
        <location evidence="1">Endoplasmic reticulum membrane</location>
        <topology evidence="1">Single-pass type II membrane protein</topology>
    </subcellularLocation>
</comment>
<feature type="compositionally biased region" description="Basic and acidic residues" evidence="12">
    <location>
        <begin position="1224"/>
        <end position="1239"/>
    </location>
</feature>
<evidence type="ECO:0000256" key="10">
    <source>
        <dbReference type="ARBA" id="ARBA00023295"/>
    </source>
</evidence>
<keyword evidence="15" id="KW-1185">Reference proteome</keyword>
<dbReference type="InterPro" id="IPR004888">
    <property type="entry name" value="Glycoside_hydrolase_63"/>
</dbReference>
<feature type="region of interest" description="Disordered" evidence="12">
    <location>
        <begin position="976"/>
        <end position="1002"/>
    </location>
</feature>
<keyword evidence="4 14" id="KW-0378">Hydrolase</keyword>
<feature type="region of interest" description="Disordered" evidence="12">
    <location>
        <begin position="70"/>
        <end position="98"/>
    </location>
</feature>
<feature type="region of interest" description="Disordered" evidence="12">
    <location>
        <begin position="149"/>
        <end position="171"/>
    </location>
</feature>
<dbReference type="CDD" id="cd10909">
    <property type="entry name" value="ChtBD1_GH18_2"/>
    <property type="match status" value="1"/>
</dbReference>
<dbReference type="RefSeq" id="XP_018637586.1">
    <property type="nucleotide sequence ID" value="XM_018780631.1"/>
</dbReference>
<feature type="compositionally biased region" description="Acidic residues" evidence="12">
    <location>
        <begin position="463"/>
        <end position="474"/>
    </location>
</feature>